<dbReference type="PROSITE" id="PS51320">
    <property type="entry name" value="TIFY"/>
    <property type="match status" value="1"/>
</dbReference>
<dbReference type="InterPro" id="IPR046848">
    <property type="entry name" value="E_motif"/>
</dbReference>
<dbReference type="NCBIfam" id="TIGR00756">
    <property type="entry name" value="PPR"/>
    <property type="match status" value="4"/>
</dbReference>
<dbReference type="InterPro" id="IPR046960">
    <property type="entry name" value="PPR_At4g14850-like_plant"/>
</dbReference>
<dbReference type="PANTHER" id="PTHR47926:SF520">
    <property type="entry name" value="DYW DOMAIN-CONTAINING PROTEIN"/>
    <property type="match status" value="1"/>
</dbReference>
<evidence type="ECO:0000259" key="5">
    <source>
        <dbReference type="PROSITE" id="PS51320"/>
    </source>
</evidence>
<organism evidence="6 7">
    <name type="scientific">Morella rubra</name>
    <name type="common">Chinese bayberry</name>
    <dbReference type="NCBI Taxonomy" id="262757"/>
    <lineage>
        <taxon>Eukaryota</taxon>
        <taxon>Viridiplantae</taxon>
        <taxon>Streptophyta</taxon>
        <taxon>Embryophyta</taxon>
        <taxon>Tracheophyta</taxon>
        <taxon>Spermatophyta</taxon>
        <taxon>Magnoliopsida</taxon>
        <taxon>eudicotyledons</taxon>
        <taxon>Gunneridae</taxon>
        <taxon>Pentapetalae</taxon>
        <taxon>rosids</taxon>
        <taxon>fabids</taxon>
        <taxon>Fagales</taxon>
        <taxon>Myricaceae</taxon>
        <taxon>Morella</taxon>
    </lineage>
</organism>
<gene>
    <name evidence="6" type="ORF">CJ030_MR7G012609</name>
</gene>
<dbReference type="InterPro" id="IPR011990">
    <property type="entry name" value="TPR-like_helical_dom_sf"/>
</dbReference>
<name>A0A6A1V5R2_9ROSI</name>
<comment type="caution">
    <text evidence="6">The sequence shown here is derived from an EMBL/GenBank/DDBJ whole genome shotgun (WGS) entry which is preliminary data.</text>
</comment>
<dbReference type="GO" id="GO:0009451">
    <property type="term" value="P:RNA modification"/>
    <property type="evidence" value="ECO:0007669"/>
    <property type="project" value="InterPro"/>
</dbReference>
<evidence type="ECO:0000256" key="4">
    <source>
        <dbReference type="SAM" id="MobiDB-lite"/>
    </source>
</evidence>
<dbReference type="FunFam" id="1.25.40.10:FF:000201">
    <property type="entry name" value="Pentatricopeptide repeat-containing protein mitochondrial"/>
    <property type="match status" value="1"/>
</dbReference>
<keyword evidence="7" id="KW-1185">Reference proteome</keyword>
<dbReference type="FunFam" id="1.25.40.10:FF:000471">
    <property type="entry name" value="Putative pentatricopeptide repeat-containing protein, mitochondrial"/>
    <property type="match status" value="1"/>
</dbReference>
<comment type="similarity">
    <text evidence="1">Belongs to the PPR family. PCMP-H subfamily.</text>
</comment>
<dbReference type="Pfam" id="PF09425">
    <property type="entry name" value="Jas_motif"/>
    <property type="match status" value="1"/>
</dbReference>
<dbReference type="Pfam" id="PF13041">
    <property type="entry name" value="PPR_2"/>
    <property type="match status" value="2"/>
</dbReference>
<dbReference type="InterPro" id="IPR010399">
    <property type="entry name" value="Tify_dom"/>
</dbReference>
<dbReference type="GO" id="GO:0003723">
    <property type="term" value="F:RNA binding"/>
    <property type="evidence" value="ECO:0007669"/>
    <property type="project" value="InterPro"/>
</dbReference>
<protein>
    <recommendedName>
        <fullName evidence="5">Tify domain-containing protein</fullName>
    </recommendedName>
</protein>
<evidence type="ECO:0000313" key="7">
    <source>
        <dbReference type="Proteomes" id="UP000516437"/>
    </source>
</evidence>
<feature type="repeat" description="PPR" evidence="3">
    <location>
        <begin position="422"/>
        <end position="456"/>
    </location>
</feature>
<dbReference type="PROSITE" id="PS51375">
    <property type="entry name" value="PPR"/>
    <property type="match status" value="5"/>
</dbReference>
<dbReference type="EMBL" id="RXIC02000025">
    <property type="protein sequence ID" value="KAB1207725.1"/>
    <property type="molecule type" value="Genomic_DNA"/>
</dbReference>
<dbReference type="Pfam" id="PF20431">
    <property type="entry name" value="E_motif"/>
    <property type="match status" value="1"/>
</dbReference>
<feature type="region of interest" description="Disordered" evidence="4">
    <location>
        <begin position="65"/>
        <end position="85"/>
    </location>
</feature>
<feature type="repeat" description="PPR" evidence="3">
    <location>
        <begin position="725"/>
        <end position="759"/>
    </location>
</feature>
<dbReference type="Pfam" id="PF06200">
    <property type="entry name" value="tify"/>
    <property type="match status" value="1"/>
</dbReference>
<evidence type="ECO:0000256" key="3">
    <source>
        <dbReference type="PROSITE-ProRule" id="PRU00708"/>
    </source>
</evidence>
<reference evidence="6 7" key="1">
    <citation type="journal article" date="2019" name="Plant Biotechnol. J.">
        <title>The red bayberry genome and genetic basis of sex determination.</title>
        <authorList>
            <person name="Jia H.M."/>
            <person name="Jia H.J."/>
            <person name="Cai Q.L."/>
            <person name="Wang Y."/>
            <person name="Zhao H.B."/>
            <person name="Yang W.F."/>
            <person name="Wang G.Y."/>
            <person name="Li Y.H."/>
            <person name="Zhan D.L."/>
            <person name="Shen Y.T."/>
            <person name="Niu Q.F."/>
            <person name="Chang L."/>
            <person name="Qiu J."/>
            <person name="Zhao L."/>
            <person name="Xie H.B."/>
            <person name="Fu W.Y."/>
            <person name="Jin J."/>
            <person name="Li X.W."/>
            <person name="Jiao Y."/>
            <person name="Zhou C.C."/>
            <person name="Tu T."/>
            <person name="Chai C.Y."/>
            <person name="Gao J.L."/>
            <person name="Fan L.J."/>
            <person name="van de Weg E."/>
            <person name="Wang J.Y."/>
            <person name="Gao Z.S."/>
        </authorList>
    </citation>
    <scope>NUCLEOTIDE SEQUENCE [LARGE SCALE GENOMIC DNA]</scope>
    <source>
        <tissue evidence="6">Leaves</tissue>
    </source>
</reference>
<feature type="repeat" description="PPR" evidence="3">
    <location>
        <begin position="624"/>
        <end position="658"/>
    </location>
</feature>
<dbReference type="GO" id="GO:0008270">
    <property type="term" value="F:zinc ion binding"/>
    <property type="evidence" value="ECO:0007669"/>
    <property type="project" value="InterPro"/>
</dbReference>
<dbReference type="InterPro" id="IPR002885">
    <property type="entry name" value="PPR_rpt"/>
</dbReference>
<evidence type="ECO:0000256" key="2">
    <source>
        <dbReference type="ARBA" id="ARBA00022737"/>
    </source>
</evidence>
<sequence length="1032" mass="115746">MAETHNMSRAAFQLDFLGMEKESSSSSSKSQFQKFLHRQRSFHGLQSTISKINPEVLKSVIASASGTQGSETGDPIHSKNPFSVPSSPVLPVYTPTFRPGPDNLPDATPLTIFYNGTVSVFDVPQDKVENILKFALEGTSDPKVAVPSSDQRQLLDQLNGDLPIARQKSLQRFLEKRRESLRFRDPELRIWELGSPRRMIRFFCHRNLSPCIEFATHYRKCNPWVCFGRRYFSAQVAQVTQQCTSFVDLPSSEFNPHAYAAILQDCIQNGDPTSGKGLHCDILKRGGCLDLFGYNVLLNMYVKFELLYGAINLFNEMAERNTISFVTLIQGFAQSLRFSEGIELFIRLHREGHELNPFVFSVILKLLVSMGWAELGWTIHGCICKLGLDSGAFVGTALIDAYSVCGDVASAGEVFGGIICKDMVSWSGMVACYSENDCFEEALEAFSQMRIIGFKPNNFTFAGVLKACLGLEAFNVGKCVHGYALKTRYEQDLYVGVALLELYTKFLAINDAQLAFEEIPRKDVIPWSFMIARYAQSGRSKEALDMFCRMRQAFIIPNQFTFASVLQACATMESLGLGKQIHSYILKVGLHSDLFVSNALTDVYAKCGRMENAKDLFLESLNRNDVTWNTLIVGYVRACDGEKALKLFLNMLEYQVQATEVTYSSVLRASASLAALDTGAQVHSMTVKTRYDRHIVVGNSLIDMYAKCGSINNARLVFDMLNERDEVSWNAMISGCSTHGLGTEALKVFEMMQKTKCKPNKLTFVGVLSACSNAGLLDQGQAYFNSMVQDYSIEPCAEHYSCMVWLLGRSGHLNKSVKLIEQMPFEPSVMVWRALLAACVIGNDIELGRISAQRVLEMEPEDEATHVLLSNMYATAKRWENMASVRKNMKRRGVRKEPGLSWIENQGVVHYFTVGDTSHPDMKLITGMLESLKMKSRKAGYVPNHAAVLVDVADNEKDRLLWLHSERLALAYALIKMPSGGPIRIIKNLRICVDCHAAIKLISKWVLRDIIIRDMNRYHHFQDGICSCGDYW</sequence>
<dbReference type="FunFam" id="1.25.40.10:FF:000366">
    <property type="entry name" value="Pentatricopeptide (PPR) repeat-containing protein"/>
    <property type="match status" value="1"/>
</dbReference>
<dbReference type="InterPro" id="IPR032867">
    <property type="entry name" value="DYW_dom"/>
</dbReference>
<dbReference type="FunFam" id="1.25.40.10:FF:000073">
    <property type="entry name" value="Pentatricopeptide repeat-containing protein chloroplastic"/>
    <property type="match status" value="1"/>
</dbReference>
<evidence type="ECO:0000256" key="1">
    <source>
        <dbReference type="ARBA" id="ARBA00006643"/>
    </source>
</evidence>
<dbReference type="InterPro" id="IPR018467">
    <property type="entry name" value="CCT_CS"/>
</dbReference>
<dbReference type="Proteomes" id="UP000516437">
    <property type="component" value="Chromosome 7"/>
</dbReference>
<dbReference type="OrthoDB" id="749581at2759"/>
<dbReference type="Pfam" id="PF01535">
    <property type="entry name" value="PPR"/>
    <property type="match status" value="6"/>
</dbReference>
<dbReference type="Gene3D" id="1.25.40.10">
    <property type="entry name" value="Tetratricopeptide repeat domain"/>
    <property type="match status" value="5"/>
</dbReference>
<dbReference type="Pfam" id="PF14432">
    <property type="entry name" value="DYW_deaminase"/>
    <property type="match status" value="1"/>
</dbReference>
<dbReference type="FunFam" id="1.25.40.10:FF:000397">
    <property type="entry name" value="Pentatricopeptide repeat-containing protein At2g40720"/>
    <property type="match status" value="1"/>
</dbReference>
<feature type="domain" description="Tify" evidence="5">
    <location>
        <begin position="103"/>
        <end position="137"/>
    </location>
</feature>
<accession>A0A6A1V5R2</accession>
<dbReference type="PANTHER" id="PTHR47926">
    <property type="entry name" value="PENTATRICOPEPTIDE REPEAT-CONTAINING PROTEIN"/>
    <property type="match status" value="1"/>
</dbReference>
<feature type="repeat" description="PPR" evidence="3">
    <location>
        <begin position="321"/>
        <end position="355"/>
    </location>
</feature>
<dbReference type="FunFam" id="1.25.40.10:FF:000031">
    <property type="entry name" value="Pentatricopeptide repeat-containing protein mitochondrial"/>
    <property type="match status" value="1"/>
</dbReference>
<keyword evidence="2" id="KW-0677">Repeat</keyword>
<dbReference type="SMART" id="SM00979">
    <property type="entry name" value="TIFY"/>
    <property type="match status" value="1"/>
</dbReference>
<evidence type="ECO:0000313" key="6">
    <source>
        <dbReference type="EMBL" id="KAB1207725.1"/>
    </source>
</evidence>
<feature type="repeat" description="PPR" evidence="3">
    <location>
        <begin position="523"/>
        <end position="557"/>
    </location>
</feature>
<dbReference type="AlphaFoldDB" id="A0A6A1V5R2"/>
<proteinExistence type="inferred from homology"/>